<accession>A0A2D0N914</accession>
<evidence type="ECO:0000313" key="2">
    <source>
        <dbReference type="EMBL" id="PHN04975.1"/>
    </source>
</evidence>
<dbReference type="EMBL" id="PDUD01000023">
    <property type="protein sequence ID" value="PHN04975.1"/>
    <property type="molecule type" value="Genomic_DNA"/>
</dbReference>
<keyword evidence="1" id="KW-0472">Membrane</keyword>
<sequence length="460" mass="50267">MKNDKHPIDDLFQRGLNQHAVPPPMHVWERIEESRGRSHRHKLVFMRQKFTIISSAAAVLLLGVWLGWSETPALGSFPLAGNHGAFAQDLNGHALTDQPLELLAQQAGILPDVGAIIQKKQTAPKPVAIAEVPAAPITTAPASYSLAIKGAVPAENTIASITQKETTAASEAPVSPAPVRQSVALPAALDQSEKDGGKYIPTYLNTIAATPIPIPETGCARFSEGRPAIFLAVTAGPSLLNRTFSSKSDEYLDYANQRSTTETPQLSYGATARLSIVFPWGGAIRSGVGYTQFNERMVYRNSKVRQTTITDIYGPNGEVIGSDTTYLYEDTVLKYGNRHRMIDIPFQLGYEVRYNKVTLAANAGVNLNVAYSGEGSYLGPRDLLPTRFDNDDTALEPVYKTKVGLSWQASLGLHYQLNDRLDLMAEPYLRYYPESFTRSDYPLSQKYLVGGVGLGLRVLL</sequence>
<name>A0A2D0N914_FLAN2</name>
<gene>
    <name evidence="2" type="ORF">CRP01_18265</name>
</gene>
<evidence type="ECO:0000313" key="3">
    <source>
        <dbReference type="Proteomes" id="UP000223913"/>
    </source>
</evidence>
<keyword evidence="1" id="KW-0812">Transmembrane</keyword>
<feature type="transmembrane region" description="Helical" evidence="1">
    <location>
        <begin position="50"/>
        <end position="68"/>
    </location>
</feature>
<protein>
    <recommendedName>
        <fullName evidence="4">Outer membrane protein beta-barrel domain-containing protein</fullName>
    </recommendedName>
</protein>
<keyword evidence="1" id="KW-1133">Transmembrane helix</keyword>
<dbReference type="AlphaFoldDB" id="A0A2D0N914"/>
<dbReference type="Proteomes" id="UP000223913">
    <property type="component" value="Unassembled WGS sequence"/>
</dbReference>
<comment type="caution">
    <text evidence="2">The sequence shown here is derived from an EMBL/GenBank/DDBJ whole genome shotgun (WGS) entry which is preliminary data.</text>
</comment>
<evidence type="ECO:0000256" key="1">
    <source>
        <dbReference type="SAM" id="Phobius"/>
    </source>
</evidence>
<dbReference type="RefSeq" id="WP_099151521.1">
    <property type="nucleotide sequence ID" value="NZ_PDUD01000023.1"/>
</dbReference>
<proteinExistence type="predicted"/>
<evidence type="ECO:0008006" key="4">
    <source>
        <dbReference type="Google" id="ProtNLM"/>
    </source>
</evidence>
<dbReference type="OrthoDB" id="619917at2"/>
<keyword evidence="3" id="KW-1185">Reference proteome</keyword>
<reference evidence="2 3" key="1">
    <citation type="submission" date="2017-10" db="EMBL/GenBank/DDBJ databases">
        <title>The draft genome sequence of Lewinella nigricans NBRC 102662.</title>
        <authorList>
            <person name="Wang K."/>
        </authorList>
    </citation>
    <scope>NUCLEOTIDE SEQUENCE [LARGE SCALE GENOMIC DNA]</scope>
    <source>
        <strain evidence="2 3">NBRC 102662</strain>
    </source>
</reference>
<organism evidence="2 3">
    <name type="scientific">Flavilitoribacter nigricans (strain ATCC 23147 / DSM 23189 / NBRC 102662 / NCIMB 1420 / SS-2)</name>
    <name type="common">Lewinella nigricans</name>
    <dbReference type="NCBI Taxonomy" id="1122177"/>
    <lineage>
        <taxon>Bacteria</taxon>
        <taxon>Pseudomonadati</taxon>
        <taxon>Bacteroidota</taxon>
        <taxon>Saprospiria</taxon>
        <taxon>Saprospirales</taxon>
        <taxon>Lewinellaceae</taxon>
        <taxon>Flavilitoribacter</taxon>
    </lineage>
</organism>